<feature type="domain" description="SP-RING-type" evidence="5">
    <location>
        <begin position="276"/>
        <end position="358"/>
    </location>
</feature>
<evidence type="ECO:0000256" key="3">
    <source>
        <dbReference type="ARBA" id="ARBA00022833"/>
    </source>
</evidence>
<organism evidence="6">
    <name type="scientific">Hexamita inflata</name>
    <dbReference type="NCBI Taxonomy" id="28002"/>
    <lineage>
        <taxon>Eukaryota</taxon>
        <taxon>Metamonada</taxon>
        <taxon>Diplomonadida</taxon>
        <taxon>Hexamitidae</taxon>
        <taxon>Hexamitinae</taxon>
        <taxon>Hexamita</taxon>
    </lineage>
</organism>
<comment type="caution">
    <text evidence="6">The sequence shown here is derived from an EMBL/GenBank/DDBJ whole genome shotgun (WGS) entry which is preliminary data.</text>
</comment>
<proteinExistence type="predicted"/>
<dbReference type="Proteomes" id="UP001642409">
    <property type="component" value="Unassembled WGS sequence"/>
</dbReference>
<evidence type="ECO:0000313" key="6">
    <source>
        <dbReference type="EMBL" id="CAI9968755.1"/>
    </source>
</evidence>
<dbReference type="EMBL" id="CATOUU010001047">
    <property type="protein sequence ID" value="CAI9968755.1"/>
    <property type="molecule type" value="Genomic_DNA"/>
</dbReference>
<dbReference type="InterPro" id="IPR004181">
    <property type="entry name" value="Znf_MIZ"/>
</dbReference>
<evidence type="ECO:0000259" key="5">
    <source>
        <dbReference type="PROSITE" id="PS51044"/>
    </source>
</evidence>
<evidence type="ECO:0000313" key="7">
    <source>
        <dbReference type="EMBL" id="CAL6084098.1"/>
    </source>
</evidence>
<dbReference type="GO" id="GO:0008270">
    <property type="term" value="F:zinc ion binding"/>
    <property type="evidence" value="ECO:0007669"/>
    <property type="project" value="UniProtKB-KW"/>
</dbReference>
<sequence>MQQLNSNSCEIIKEIIKLCSPEIDIPSITEGQLQKLKVPALKSMTYLFCYTWTLKAPDDQKKPNLIAFLCESYIKCQTIQAEFKLPQRASPEIAQLYSMLSAKFGKVMPVQQQKQKINVDEIVQWPQSFLFQNLMVLGLFKVTAKDFQFSFDFDQKITGQQLKLIFNFLQADDKIQKASLKSGIFYLNGDPVKYRSSEDKQAYIQPAEVPITNIKQVNYLDFQPLGQDFHAVVFIAGKYSPQQLFNQIMKQKQMTSKFFKEALFSDDDNVQFAQTDADAVETITETFNAVCPNTLKRIELPVRSKQCTHYSTCMDLVTYIQTVEESLKFRCYICGKQARFEDLVVDATGWHVMKNYQRSVVQIGKDGIIEIEKGGQEDEELSGWDM</sequence>
<evidence type="ECO:0000256" key="4">
    <source>
        <dbReference type="PROSITE-ProRule" id="PRU00452"/>
    </source>
</evidence>
<dbReference type="PANTHER" id="PTHR10782:SF4">
    <property type="entry name" value="TONALLI, ISOFORM E"/>
    <property type="match status" value="1"/>
</dbReference>
<dbReference type="PANTHER" id="PTHR10782">
    <property type="entry name" value="ZINC FINGER MIZ DOMAIN-CONTAINING PROTEIN"/>
    <property type="match status" value="1"/>
</dbReference>
<evidence type="ECO:0000256" key="1">
    <source>
        <dbReference type="ARBA" id="ARBA00022723"/>
    </source>
</evidence>
<dbReference type="EMBL" id="CAXDID020000376">
    <property type="protein sequence ID" value="CAL6084098.1"/>
    <property type="molecule type" value="Genomic_DNA"/>
</dbReference>
<evidence type="ECO:0000313" key="8">
    <source>
        <dbReference type="Proteomes" id="UP001642409"/>
    </source>
</evidence>
<dbReference type="GO" id="GO:0016925">
    <property type="term" value="P:protein sumoylation"/>
    <property type="evidence" value="ECO:0007669"/>
    <property type="project" value="TreeGrafter"/>
</dbReference>
<dbReference type="InterPro" id="IPR013083">
    <property type="entry name" value="Znf_RING/FYVE/PHD"/>
</dbReference>
<keyword evidence="8" id="KW-1185">Reference proteome</keyword>
<dbReference type="Gene3D" id="3.30.40.10">
    <property type="entry name" value="Zinc/RING finger domain, C3HC4 (zinc finger)"/>
    <property type="match status" value="1"/>
</dbReference>
<reference evidence="7 8" key="2">
    <citation type="submission" date="2024-07" db="EMBL/GenBank/DDBJ databases">
        <authorList>
            <person name="Akdeniz Z."/>
        </authorList>
    </citation>
    <scope>NUCLEOTIDE SEQUENCE [LARGE SCALE GENOMIC DNA]</scope>
</reference>
<dbReference type="GO" id="GO:0061665">
    <property type="term" value="F:SUMO ligase activity"/>
    <property type="evidence" value="ECO:0007669"/>
    <property type="project" value="TreeGrafter"/>
</dbReference>
<dbReference type="Pfam" id="PF02891">
    <property type="entry name" value="zf-MIZ"/>
    <property type="match status" value="1"/>
</dbReference>
<gene>
    <name evidence="6" type="ORF">HINF_LOCUS56400</name>
    <name evidence="7" type="ORF">HINF_LOCUS62041</name>
</gene>
<name>A0AA86URG0_9EUKA</name>
<dbReference type="GO" id="GO:0000785">
    <property type="term" value="C:chromatin"/>
    <property type="evidence" value="ECO:0007669"/>
    <property type="project" value="TreeGrafter"/>
</dbReference>
<dbReference type="AlphaFoldDB" id="A0AA86URG0"/>
<accession>A0AA86URG0</accession>
<keyword evidence="3" id="KW-0862">Zinc</keyword>
<dbReference type="PROSITE" id="PS51044">
    <property type="entry name" value="ZF_SP_RING"/>
    <property type="match status" value="1"/>
</dbReference>
<reference evidence="6" key="1">
    <citation type="submission" date="2023-06" db="EMBL/GenBank/DDBJ databases">
        <authorList>
            <person name="Kurt Z."/>
        </authorList>
    </citation>
    <scope>NUCLEOTIDE SEQUENCE</scope>
</reference>
<keyword evidence="2 4" id="KW-0863">Zinc-finger</keyword>
<keyword evidence="1" id="KW-0479">Metal-binding</keyword>
<evidence type="ECO:0000256" key="2">
    <source>
        <dbReference type="ARBA" id="ARBA00022771"/>
    </source>
</evidence>
<protein>
    <submittedName>
        <fullName evidence="6">MIZ/SP-RING zinc finger domain-containing protein</fullName>
    </submittedName>
    <submittedName>
        <fullName evidence="7">MIZ/SP-RING_zinc finger domain-containing protein</fullName>
    </submittedName>
</protein>